<evidence type="ECO:0000313" key="8">
    <source>
        <dbReference type="EMBL" id="MBS0027682.1"/>
    </source>
</evidence>
<comment type="similarity">
    <text evidence="2">Belongs to the SusD family.</text>
</comment>
<gene>
    <name evidence="8" type="ORF">KE626_10215</name>
</gene>
<accession>A0ABS5IXI0</accession>
<evidence type="ECO:0000259" key="6">
    <source>
        <dbReference type="Pfam" id="PF07980"/>
    </source>
</evidence>
<evidence type="ECO:0000256" key="3">
    <source>
        <dbReference type="ARBA" id="ARBA00022729"/>
    </source>
</evidence>
<protein>
    <submittedName>
        <fullName evidence="8">RagB/SusD family nutrient uptake outer membrane protein</fullName>
    </submittedName>
</protein>
<comment type="caution">
    <text evidence="8">The sequence shown here is derived from an EMBL/GenBank/DDBJ whole genome shotgun (WGS) entry which is preliminary data.</text>
</comment>
<dbReference type="Proteomes" id="UP000676386">
    <property type="component" value="Unassembled WGS sequence"/>
</dbReference>
<evidence type="ECO:0000256" key="5">
    <source>
        <dbReference type="ARBA" id="ARBA00023237"/>
    </source>
</evidence>
<keyword evidence="4" id="KW-0472">Membrane</keyword>
<comment type="subcellular location">
    <subcellularLocation>
        <location evidence="1">Cell outer membrane</location>
    </subcellularLocation>
</comment>
<name>A0ABS5IXI0_9BACT</name>
<evidence type="ECO:0000256" key="2">
    <source>
        <dbReference type="ARBA" id="ARBA00006275"/>
    </source>
</evidence>
<dbReference type="InterPro" id="IPR011990">
    <property type="entry name" value="TPR-like_helical_dom_sf"/>
</dbReference>
<dbReference type="SUPFAM" id="SSF48452">
    <property type="entry name" value="TPR-like"/>
    <property type="match status" value="1"/>
</dbReference>
<dbReference type="Gene3D" id="1.25.40.390">
    <property type="match status" value="1"/>
</dbReference>
<evidence type="ECO:0000313" key="9">
    <source>
        <dbReference type="Proteomes" id="UP000676386"/>
    </source>
</evidence>
<dbReference type="Pfam" id="PF14322">
    <property type="entry name" value="SusD-like_3"/>
    <property type="match status" value="1"/>
</dbReference>
<dbReference type="RefSeq" id="WP_211972787.1">
    <property type="nucleotide sequence ID" value="NZ_CBFHAM010000001.1"/>
</dbReference>
<evidence type="ECO:0000256" key="1">
    <source>
        <dbReference type="ARBA" id="ARBA00004442"/>
    </source>
</evidence>
<dbReference type="InterPro" id="IPR033985">
    <property type="entry name" value="SusD-like_N"/>
</dbReference>
<feature type="domain" description="RagB/SusD" evidence="6">
    <location>
        <begin position="353"/>
        <end position="471"/>
    </location>
</feature>
<dbReference type="InterPro" id="IPR012944">
    <property type="entry name" value="SusD_RagB_dom"/>
</dbReference>
<dbReference type="PROSITE" id="PS51257">
    <property type="entry name" value="PROKAR_LIPOPROTEIN"/>
    <property type="match status" value="1"/>
</dbReference>
<keyword evidence="9" id="KW-1185">Reference proteome</keyword>
<evidence type="ECO:0000256" key="4">
    <source>
        <dbReference type="ARBA" id="ARBA00023136"/>
    </source>
</evidence>
<keyword evidence="5" id="KW-0998">Cell outer membrane</keyword>
<dbReference type="Pfam" id="PF07980">
    <property type="entry name" value="SusD_RagB"/>
    <property type="match status" value="1"/>
</dbReference>
<feature type="domain" description="SusD-like N-terminal" evidence="7">
    <location>
        <begin position="71"/>
        <end position="239"/>
    </location>
</feature>
<sequence length="483" mass="53851">MKNIIVAIGVYVVLAGCNKQIDEIRPLTKIDQQGELSSVAGVQEVTAGNYLLLIGNGLGDYSSALESISESRGNNVTLRQYAPVSNMTDAFFYRNSSAEQLGYSATLYRGAYQIIVGANAALEGIERLGKNFRTLTEKEKNDLLYAKGENIFIRALTYFNLTRIYGKPFYQDAQNSLAVPLKKTSDINDNPRRATVKQIYDFLIPELQMAAQLMKVPISKTNAFANTGAAWALLSRMYLYMGGTVSSPNATYNQLSVLYADSIINSEKYSLRQGKDYLQMFGDDEDGTLKRLVFNDNREIIFALNNSIDGIKLGQFYHYDNRSGGGIFKPSSDFVLTLPSGDLRATFLKKNVNTQTLETTKWLVSNSTFVTRAPEILFRFAEVYLNRAEANAKLKNFSACKADLQLIHVRAGLPASDIENINNSDLLNAVLKERRVELAFEGQIGYDYFRNGLPMKRIAADNNGNEMVIQPDDPKVVFNIPAF</sequence>
<evidence type="ECO:0000259" key="7">
    <source>
        <dbReference type="Pfam" id="PF14322"/>
    </source>
</evidence>
<organism evidence="8 9">
    <name type="scientific">Chitinophaga hostae</name>
    <dbReference type="NCBI Taxonomy" id="2831022"/>
    <lineage>
        <taxon>Bacteria</taxon>
        <taxon>Pseudomonadati</taxon>
        <taxon>Bacteroidota</taxon>
        <taxon>Chitinophagia</taxon>
        <taxon>Chitinophagales</taxon>
        <taxon>Chitinophagaceae</taxon>
        <taxon>Chitinophaga</taxon>
    </lineage>
</organism>
<keyword evidence="3" id="KW-0732">Signal</keyword>
<reference evidence="8 9" key="1">
    <citation type="submission" date="2021-04" db="EMBL/GenBank/DDBJ databases">
        <title>Chitinophaga sp. nov., isolated from the rhizosphere soil.</title>
        <authorList>
            <person name="He S."/>
        </authorList>
    </citation>
    <scope>NUCLEOTIDE SEQUENCE [LARGE SCALE GENOMIC DNA]</scope>
    <source>
        <strain evidence="8 9">2R12</strain>
    </source>
</reference>
<proteinExistence type="inferred from homology"/>
<dbReference type="EMBL" id="JAGTXB010000004">
    <property type="protein sequence ID" value="MBS0027682.1"/>
    <property type="molecule type" value="Genomic_DNA"/>
</dbReference>